<dbReference type="Proteomes" id="UP000419144">
    <property type="component" value="Unassembled WGS sequence"/>
</dbReference>
<name>A0A640KM86_LEITA</name>
<feature type="region of interest" description="Disordered" evidence="1">
    <location>
        <begin position="230"/>
        <end position="275"/>
    </location>
</feature>
<comment type="caution">
    <text evidence="3">The sequence shown here is derived from an EMBL/GenBank/DDBJ whole genome shotgun (WGS) entry which is preliminary data.</text>
</comment>
<feature type="compositionally biased region" description="Basic residues" evidence="1">
    <location>
        <begin position="304"/>
        <end position="313"/>
    </location>
</feature>
<organism evidence="3 4">
    <name type="scientific">Leishmania tarentolae</name>
    <name type="common">Sauroleishmania tarentolae</name>
    <dbReference type="NCBI Taxonomy" id="5689"/>
    <lineage>
        <taxon>Eukaryota</taxon>
        <taxon>Discoba</taxon>
        <taxon>Euglenozoa</taxon>
        <taxon>Kinetoplastea</taxon>
        <taxon>Metakinetoplastina</taxon>
        <taxon>Trypanosomatida</taxon>
        <taxon>Trypanosomatidae</taxon>
        <taxon>Leishmaniinae</taxon>
        <taxon>Leishmania</taxon>
        <taxon>lizard Leishmania</taxon>
    </lineage>
</organism>
<protein>
    <submittedName>
        <fullName evidence="3">Uncharacterized protein</fullName>
    </submittedName>
</protein>
<sequence>MRRRSRRKMTASVVYWCLVFATRVSAPLPSSLSHSLPPVIFFFGSMPRGVSQAHVSRSSSATSSSFAQSSSDEADSHQPTTTCALTAASRSARKAAMLPPSSSKALPVTSMTVDATEGATVSAPHAPSKGILTDSEKRRQKALFLGESEQFAFDFGGAVTEIAETALEADAAQRVAQRAEELKDNTARVQAGCASHAAAAPRPLTLEEVNAYAADAMRQGPKRFLTLTKAGSRKRAATTTPPAHAPQDGSTPVNSAPSAPKAVGDENGTTLEEAMSQFQAALRRYEADLWRAHKQRREEEVRQRTKNTRSQHT</sequence>
<evidence type="ECO:0000256" key="1">
    <source>
        <dbReference type="SAM" id="MobiDB-lite"/>
    </source>
</evidence>
<reference evidence="3" key="1">
    <citation type="submission" date="2019-11" db="EMBL/GenBank/DDBJ databases">
        <title>Leishmania tarentolae CDS.</title>
        <authorList>
            <person name="Goto Y."/>
            <person name="Yamagishi J."/>
        </authorList>
    </citation>
    <scope>NUCLEOTIDE SEQUENCE [LARGE SCALE GENOMIC DNA]</scope>
    <source>
        <strain evidence="3">Parrot Tar II</strain>
    </source>
</reference>
<dbReference type="EMBL" id="BLBS01000030">
    <property type="protein sequence ID" value="GET88797.1"/>
    <property type="molecule type" value="Genomic_DNA"/>
</dbReference>
<feature type="signal peptide" evidence="2">
    <location>
        <begin position="1"/>
        <end position="26"/>
    </location>
</feature>
<feature type="compositionally biased region" description="Low complexity" evidence="1">
    <location>
        <begin position="237"/>
        <end position="246"/>
    </location>
</feature>
<evidence type="ECO:0000256" key="2">
    <source>
        <dbReference type="SAM" id="SignalP"/>
    </source>
</evidence>
<dbReference type="VEuPathDB" id="TriTrypDB:LtaPh_2315400"/>
<feature type="compositionally biased region" description="Polar residues" evidence="1">
    <location>
        <begin position="248"/>
        <end position="257"/>
    </location>
</feature>
<evidence type="ECO:0000313" key="4">
    <source>
        <dbReference type="Proteomes" id="UP000419144"/>
    </source>
</evidence>
<dbReference type="AlphaFoldDB" id="A0A640KM86"/>
<evidence type="ECO:0000313" key="3">
    <source>
        <dbReference type="EMBL" id="GET88797.1"/>
    </source>
</evidence>
<feature type="compositionally biased region" description="Basic and acidic residues" evidence="1">
    <location>
        <begin position="292"/>
        <end position="303"/>
    </location>
</feature>
<feature type="region of interest" description="Disordered" evidence="1">
    <location>
        <begin position="292"/>
        <end position="313"/>
    </location>
</feature>
<keyword evidence="4" id="KW-1185">Reference proteome</keyword>
<gene>
    <name evidence="3" type="ORF">LtaPh_2315400</name>
</gene>
<proteinExistence type="predicted"/>
<keyword evidence="2" id="KW-0732">Signal</keyword>
<feature type="chain" id="PRO_5024956797" evidence="2">
    <location>
        <begin position="27"/>
        <end position="313"/>
    </location>
</feature>
<accession>A0A640KM86</accession>
<dbReference type="OrthoDB" id="266098at2759"/>